<dbReference type="SUPFAM" id="SSF103473">
    <property type="entry name" value="MFS general substrate transporter"/>
    <property type="match status" value="1"/>
</dbReference>
<keyword evidence="12" id="KW-1185">Reference proteome</keyword>
<feature type="domain" description="Major facilitator superfamily (MFS) profile" evidence="8">
    <location>
        <begin position="562"/>
        <end position="852"/>
    </location>
</feature>
<dbReference type="FunFam" id="1.10.10.10:FF:000020">
    <property type="entry name" value="SWI/SNF complex subunit SMARCC2 isoform c"/>
    <property type="match status" value="1"/>
</dbReference>
<evidence type="ECO:0000256" key="6">
    <source>
        <dbReference type="SAM" id="MobiDB-lite"/>
    </source>
</evidence>
<dbReference type="PANTHER" id="PTHR11388:SF100">
    <property type="entry name" value="SOLUTE CARRIER ORGANIC ANION TRANSPORTER FAMILY MEMBER 4A1"/>
    <property type="match status" value="1"/>
</dbReference>
<dbReference type="GO" id="GO:0015347">
    <property type="term" value="F:sodium-independent organic anion transmembrane transporter activity"/>
    <property type="evidence" value="ECO:0007669"/>
    <property type="project" value="TreeGrafter"/>
</dbReference>
<feature type="compositionally biased region" description="Basic and acidic residues" evidence="6">
    <location>
        <begin position="354"/>
        <end position="364"/>
    </location>
</feature>
<feature type="compositionally biased region" description="Low complexity" evidence="6">
    <location>
        <begin position="281"/>
        <end position="294"/>
    </location>
</feature>
<dbReference type="Pfam" id="PF04433">
    <property type="entry name" value="SWIRM"/>
    <property type="match status" value="1"/>
</dbReference>
<dbReference type="InterPro" id="IPR020846">
    <property type="entry name" value="MFS_dom"/>
</dbReference>
<keyword evidence="7" id="KW-1133">Transmembrane helix</keyword>
<dbReference type="PROSITE" id="PS50934">
    <property type="entry name" value="SWIRM"/>
    <property type="match status" value="1"/>
</dbReference>
<keyword evidence="7" id="KW-0812">Transmembrane</keyword>
<feature type="transmembrane region" description="Helical" evidence="7">
    <location>
        <begin position="771"/>
        <end position="791"/>
    </location>
</feature>
<dbReference type="GO" id="GO:0016323">
    <property type="term" value="C:basolateral plasma membrane"/>
    <property type="evidence" value="ECO:0007669"/>
    <property type="project" value="TreeGrafter"/>
</dbReference>
<dbReference type="SUPFAM" id="SSF52113">
    <property type="entry name" value="BRCT domain"/>
    <property type="match status" value="1"/>
</dbReference>
<feature type="compositionally biased region" description="Basic residues" evidence="6">
    <location>
        <begin position="295"/>
        <end position="316"/>
    </location>
</feature>
<dbReference type="AlphaFoldDB" id="A0A7I8W507"/>
<feature type="transmembrane region" description="Helical" evidence="7">
    <location>
        <begin position="628"/>
        <end position="648"/>
    </location>
</feature>
<sequence length="852" mass="96109">MALVKKTDGSPNKAFFESQETINGLDNIKTWLEKKAKKYITGESTTNKSLSSLLHQFIQFQEDNFGKNASKPLMTKLPMKYWLDFKSGGAACCLFTAAFKFKFDQGWKKFDLGTASKLEQNTEMFTEMWNSLTAAGFSTSPKIYFHQSVEKLLLPKFRDIVKRHKGEIVDKMENATHIIHAMQTSKSEGKEFVRPVFKRENGGTIIHFWNLPDSYDVYSEQRLEQEVYVPTECSLWEVSADWLLDLDEYNEWMNEEDYLVDAEKKAKVTKLSIEELNFLDPVSPAPSSSSTASKKSGKGKRKRSVSPSPMKKKRSGRIVVSAVDAKKKKGVKEEEEEMMDEGEENVETQVKEVINPKKDAKPDKNNTLMDIGEEDEDKQSDEGRSRPPSPSEEDDQGQTQPIQMTDQTHHIIIPSYSAWFDYSSIHSIERRGLPEFFNGKNKSKTPEIYVAYRNFMIDTYRLNPREYLTFTACRRNLAGDVCCIMRVHAFLEQWGLVNYQVDGDSRTLAMGPPSTQHFNTLVDTPSGLQPVNPPKTIQDLMYGWFGYKPKFLQKINTPGWYTLFFCLASIFQSTLTSGLPGLTLSSIEKRFGISSAASSAIIISVDVSSLLCLLLLSVIAARIHRPRWLSFGLFLCVAGSIVFVIPHFNSPTYKPSGSNNLSDVCGPKNESLCNSDSSSNVGSVGKHMVAFIIGRILVGVGHTPVLTIALSYLDDIVTKERFSFLVGFYYSTTVFGPALGFVGGGFLLRLFTDFYKISKDEILIQNNDTRWIGAWWIGYLICGGLIFLCTLPLTGYPADMPGAAEIRSKRISEAHGGELQNKETWGLKQMPKLILGRTPRYIRDNQKIKCYQ</sequence>
<keyword evidence="4" id="KW-0804">Transcription</keyword>
<dbReference type="PANTHER" id="PTHR11388">
    <property type="entry name" value="ORGANIC ANION TRANSPORTER"/>
    <property type="match status" value="1"/>
</dbReference>
<dbReference type="Proteomes" id="UP000549394">
    <property type="component" value="Unassembled WGS sequence"/>
</dbReference>
<dbReference type="GO" id="GO:0005634">
    <property type="term" value="C:nucleus"/>
    <property type="evidence" value="ECO:0007669"/>
    <property type="project" value="UniProtKB-ARBA"/>
</dbReference>
<dbReference type="SUPFAM" id="SSF46689">
    <property type="entry name" value="Homeodomain-like"/>
    <property type="match status" value="1"/>
</dbReference>
<dbReference type="Pfam" id="PF03137">
    <property type="entry name" value="OATP"/>
    <property type="match status" value="1"/>
</dbReference>
<dbReference type="GO" id="GO:0043252">
    <property type="term" value="P:sodium-independent organic anion transport"/>
    <property type="evidence" value="ECO:0007669"/>
    <property type="project" value="TreeGrafter"/>
</dbReference>
<keyword evidence="2" id="KW-0805">Transcription regulation</keyword>
<feature type="transmembrane region" description="Helical" evidence="7">
    <location>
        <begin position="688"/>
        <end position="713"/>
    </location>
</feature>
<dbReference type="Pfam" id="PF16496">
    <property type="entry name" value="SWIRM-assoc_2"/>
    <property type="match status" value="1"/>
</dbReference>
<evidence type="ECO:0000256" key="4">
    <source>
        <dbReference type="ARBA" id="ARBA00023163"/>
    </source>
</evidence>
<name>A0A7I8W507_9ANNE</name>
<evidence type="ECO:0000256" key="7">
    <source>
        <dbReference type="SAM" id="Phobius"/>
    </source>
</evidence>
<dbReference type="InterPro" id="IPR049898">
    <property type="entry name" value="MARR_BRCT_CHROMO"/>
</dbReference>
<evidence type="ECO:0000256" key="2">
    <source>
        <dbReference type="ARBA" id="ARBA00023015"/>
    </source>
</evidence>
<reference evidence="11 12" key="1">
    <citation type="submission" date="2020-08" db="EMBL/GenBank/DDBJ databases">
        <authorList>
            <person name="Hejnol A."/>
        </authorList>
    </citation>
    <scope>NUCLEOTIDE SEQUENCE [LARGE SCALE GENOMIC DNA]</scope>
</reference>
<keyword evidence="7" id="KW-0472">Membrane</keyword>
<dbReference type="InterPro" id="IPR004156">
    <property type="entry name" value="OATP"/>
</dbReference>
<dbReference type="InterPro" id="IPR036259">
    <property type="entry name" value="MFS_trans_sf"/>
</dbReference>
<feature type="domain" description="Chromo" evidence="10">
    <location>
        <begin position="1"/>
        <end position="275"/>
    </location>
</feature>
<evidence type="ECO:0000256" key="1">
    <source>
        <dbReference type="ARBA" id="ARBA00004141"/>
    </source>
</evidence>
<comment type="caution">
    <text evidence="11">The sequence shown here is derived from an EMBL/GenBank/DDBJ whole genome shotgun (WGS) entry which is preliminary data.</text>
</comment>
<evidence type="ECO:0000313" key="12">
    <source>
        <dbReference type="Proteomes" id="UP000549394"/>
    </source>
</evidence>
<dbReference type="PROSITE" id="PS50850">
    <property type="entry name" value="MFS"/>
    <property type="match status" value="1"/>
</dbReference>
<feature type="region of interest" description="Disordered" evidence="6">
    <location>
        <begin position="280"/>
        <end position="399"/>
    </location>
</feature>
<dbReference type="EMBL" id="CAJFCJ010000018">
    <property type="protein sequence ID" value="CAD5122760.1"/>
    <property type="molecule type" value="Genomic_DNA"/>
</dbReference>
<evidence type="ECO:0000256" key="5">
    <source>
        <dbReference type="ARBA" id="ARBA00023242"/>
    </source>
</evidence>
<dbReference type="Gene3D" id="1.20.1250.20">
    <property type="entry name" value="MFS general substrate transporter like domains"/>
    <property type="match status" value="1"/>
</dbReference>
<feature type="transmembrane region" description="Helical" evidence="7">
    <location>
        <begin position="725"/>
        <end position="751"/>
    </location>
</feature>
<gene>
    <name evidence="11" type="ORF">DGYR_LOCUS10524</name>
</gene>
<dbReference type="InterPro" id="IPR032450">
    <property type="entry name" value="SMARCC_N"/>
</dbReference>
<dbReference type="Gene3D" id="3.40.50.10190">
    <property type="entry name" value="BRCT domain"/>
    <property type="match status" value="1"/>
</dbReference>
<dbReference type="InterPro" id="IPR036420">
    <property type="entry name" value="BRCT_dom_sf"/>
</dbReference>
<evidence type="ECO:0000256" key="3">
    <source>
        <dbReference type="ARBA" id="ARBA00023157"/>
    </source>
</evidence>
<comment type="subcellular location">
    <subcellularLocation>
        <location evidence="1">Membrane</location>
        <topology evidence="1">Multi-pass membrane protein</topology>
    </subcellularLocation>
</comment>
<dbReference type="Gene3D" id="1.10.10.10">
    <property type="entry name" value="Winged helix-like DNA-binding domain superfamily/Winged helix DNA-binding domain"/>
    <property type="match status" value="1"/>
</dbReference>
<protein>
    <submittedName>
        <fullName evidence="11">DgyrCDS11168</fullName>
    </submittedName>
</protein>
<evidence type="ECO:0000259" key="10">
    <source>
        <dbReference type="PROSITE" id="PS52032"/>
    </source>
</evidence>
<dbReference type="InterPro" id="IPR007526">
    <property type="entry name" value="SWIRM"/>
</dbReference>
<keyword evidence="3" id="KW-1015">Disulfide bond</keyword>
<accession>A0A7I8W507</accession>
<dbReference type="InterPro" id="IPR036388">
    <property type="entry name" value="WH-like_DNA-bd_sf"/>
</dbReference>
<feature type="transmembrane region" description="Helical" evidence="7">
    <location>
        <begin position="591"/>
        <end position="616"/>
    </location>
</feature>
<dbReference type="InterPro" id="IPR009057">
    <property type="entry name" value="Homeodomain-like_sf"/>
</dbReference>
<keyword evidence="5" id="KW-0539">Nucleus</keyword>
<evidence type="ECO:0000259" key="8">
    <source>
        <dbReference type="PROSITE" id="PS50850"/>
    </source>
</evidence>
<dbReference type="PROSITE" id="PS52032">
    <property type="entry name" value="MARR_BRCT_CHROMO"/>
    <property type="match status" value="1"/>
</dbReference>
<proteinExistence type="predicted"/>
<feature type="compositionally biased region" description="Acidic residues" evidence="6">
    <location>
        <begin position="333"/>
        <end position="346"/>
    </location>
</feature>
<evidence type="ECO:0000259" key="9">
    <source>
        <dbReference type="PROSITE" id="PS50934"/>
    </source>
</evidence>
<evidence type="ECO:0000313" key="11">
    <source>
        <dbReference type="EMBL" id="CAD5122760.1"/>
    </source>
</evidence>
<feature type="domain" description="SWIRM" evidence="9">
    <location>
        <begin position="411"/>
        <end position="508"/>
    </location>
</feature>
<organism evidence="11 12">
    <name type="scientific">Dimorphilus gyrociliatus</name>
    <dbReference type="NCBI Taxonomy" id="2664684"/>
    <lineage>
        <taxon>Eukaryota</taxon>
        <taxon>Metazoa</taxon>
        <taxon>Spiralia</taxon>
        <taxon>Lophotrochozoa</taxon>
        <taxon>Annelida</taxon>
        <taxon>Polychaeta</taxon>
        <taxon>Polychaeta incertae sedis</taxon>
        <taxon>Dinophilidae</taxon>
        <taxon>Dimorphilus</taxon>
    </lineage>
</organism>
<dbReference type="OrthoDB" id="118550at2759"/>